<dbReference type="Proteomes" id="UP000199074">
    <property type="component" value="Unassembled WGS sequence"/>
</dbReference>
<keyword evidence="2" id="KW-1185">Reference proteome</keyword>
<dbReference type="Gene3D" id="1.25.10.90">
    <property type="match status" value="1"/>
</dbReference>
<dbReference type="CDD" id="cd06561">
    <property type="entry name" value="AlkD_like"/>
    <property type="match status" value="1"/>
</dbReference>
<organism evidence="1 2">
    <name type="scientific">Devosia crocina</name>
    <dbReference type="NCBI Taxonomy" id="429728"/>
    <lineage>
        <taxon>Bacteria</taxon>
        <taxon>Pseudomonadati</taxon>
        <taxon>Pseudomonadota</taxon>
        <taxon>Alphaproteobacteria</taxon>
        <taxon>Hyphomicrobiales</taxon>
        <taxon>Devosiaceae</taxon>
        <taxon>Devosia</taxon>
    </lineage>
</organism>
<protein>
    <submittedName>
        <fullName evidence="1">3-methyladenine DNA glycosylase AlkD</fullName>
    </submittedName>
</protein>
<dbReference type="Pfam" id="PF08713">
    <property type="entry name" value="DNA_alkylation"/>
    <property type="match status" value="1"/>
</dbReference>
<dbReference type="PANTHER" id="PTHR34070:SF1">
    <property type="entry name" value="DNA ALKYLATION REPAIR PROTEIN"/>
    <property type="match status" value="1"/>
</dbReference>
<name>A0A1I7NTV2_9HYPH</name>
<dbReference type="InterPro" id="IPR014825">
    <property type="entry name" value="DNA_alkylation"/>
</dbReference>
<dbReference type="STRING" id="429728.SAMN05216456_3256"/>
<proteinExistence type="predicted"/>
<evidence type="ECO:0000313" key="1">
    <source>
        <dbReference type="EMBL" id="SFV38096.1"/>
    </source>
</evidence>
<gene>
    <name evidence="1" type="ORF">SAMN05216456_3256</name>
</gene>
<dbReference type="SUPFAM" id="SSF48371">
    <property type="entry name" value="ARM repeat"/>
    <property type="match status" value="1"/>
</dbReference>
<dbReference type="PANTHER" id="PTHR34070">
    <property type="entry name" value="ARMADILLO-TYPE FOLD"/>
    <property type="match status" value="1"/>
</dbReference>
<dbReference type="RefSeq" id="WP_092426324.1">
    <property type="nucleotide sequence ID" value="NZ_FPCK01000003.1"/>
</dbReference>
<dbReference type="OrthoDB" id="9775346at2"/>
<dbReference type="InterPro" id="IPR016024">
    <property type="entry name" value="ARM-type_fold"/>
</dbReference>
<accession>A0A1I7NTV2</accession>
<evidence type="ECO:0000313" key="2">
    <source>
        <dbReference type="Proteomes" id="UP000199074"/>
    </source>
</evidence>
<sequence>MHTAQQVVAELQKISSPDADSHRFFFDGLGKTRVIGVGIGKVFPIAKANKDMALAEIEKLLDSEFYEVRMAAAAIMDFQAREKAPLNSLETLYDLYMRRHDRLDNWDFVDRAAPNVVGQYLADKPRTPLYELAKSSDPWRRRTAIVATYYFIRNGDPEDTFRIADILANDGHEMVQKAIGSWVRTAGDVGPEGMESFLERNLGTLPSPTISMIIEKLPAAEKKSWREAKRNA</sequence>
<dbReference type="AlphaFoldDB" id="A0A1I7NTV2"/>
<reference evidence="1 2" key="1">
    <citation type="submission" date="2016-10" db="EMBL/GenBank/DDBJ databases">
        <authorList>
            <person name="de Groot N.N."/>
        </authorList>
    </citation>
    <scope>NUCLEOTIDE SEQUENCE [LARGE SCALE GENOMIC DNA]</scope>
    <source>
        <strain evidence="1 2">IPL20</strain>
    </source>
</reference>
<dbReference type="EMBL" id="FPCK01000003">
    <property type="protein sequence ID" value="SFV38096.1"/>
    <property type="molecule type" value="Genomic_DNA"/>
</dbReference>